<dbReference type="SUPFAM" id="SSF46785">
    <property type="entry name" value="Winged helix' DNA-binding domain"/>
    <property type="match status" value="1"/>
</dbReference>
<dbReference type="EMBL" id="FOFB01000014">
    <property type="protein sequence ID" value="SEQ69309.1"/>
    <property type="molecule type" value="Genomic_DNA"/>
</dbReference>
<reference evidence="3" key="1">
    <citation type="submission" date="2016-10" db="EMBL/GenBank/DDBJ databases">
        <authorList>
            <person name="Varghese N."/>
            <person name="Submissions S."/>
        </authorList>
    </citation>
    <scope>NUCLEOTIDE SEQUENCE [LARGE SCALE GENOMIC DNA]</scope>
    <source>
        <strain evidence="3">DSM 24740</strain>
    </source>
</reference>
<organism evidence="2 3">
    <name type="scientific">Neolewinella agarilytica</name>
    <dbReference type="NCBI Taxonomy" id="478744"/>
    <lineage>
        <taxon>Bacteria</taxon>
        <taxon>Pseudomonadati</taxon>
        <taxon>Bacteroidota</taxon>
        <taxon>Saprospiria</taxon>
        <taxon>Saprospirales</taxon>
        <taxon>Lewinellaceae</taxon>
        <taxon>Neolewinella</taxon>
    </lineage>
</organism>
<dbReference type="PROSITE" id="PS51462">
    <property type="entry name" value="NUDIX"/>
    <property type="match status" value="1"/>
</dbReference>
<evidence type="ECO:0000313" key="3">
    <source>
        <dbReference type="Proteomes" id="UP000199021"/>
    </source>
</evidence>
<dbReference type="InterPro" id="IPR015797">
    <property type="entry name" value="NUDIX_hydrolase-like_dom_sf"/>
</dbReference>
<proteinExistence type="predicted"/>
<keyword evidence="3" id="KW-1185">Reference proteome</keyword>
<dbReference type="CDD" id="cd18873">
    <property type="entry name" value="NUDIX_NadM_like"/>
    <property type="match status" value="1"/>
</dbReference>
<feature type="domain" description="Nudix hydrolase" evidence="1">
    <location>
        <begin position="17"/>
        <end position="148"/>
    </location>
</feature>
<accession>A0A1H9I400</accession>
<sequence length="227" mass="26150">MNPPSTTQVTTRSHSVALTADCAIFGYSDDSLRVLLVRRAVEPFKGFWVLPGGAMQQDETLRGTADRLLRDLVNVENIPIRQVGTYSALKRHPIRRVVTTSYYALVSPDDHDPIAREHLDQVMWCSMDKLPELGFDHREILDDAYEKLKDELRQQPLAFHLLPESFTLKEAQEVYESILGEDLDRRNFRRKILAYDFLINTEEKKPGIKGGPELYRIDDSKLENHLQ</sequence>
<dbReference type="STRING" id="478744.SAMN05444359_11431"/>
<dbReference type="Pfam" id="PF00293">
    <property type="entry name" value="NUDIX"/>
    <property type="match status" value="1"/>
</dbReference>
<dbReference type="RefSeq" id="WP_090169275.1">
    <property type="nucleotide sequence ID" value="NZ_FOFB01000014.1"/>
</dbReference>
<name>A0A1H9I400_9BACT</name>
<dbReference type="AlphaFoldDB" id="A0A1H9I400"/>
<dbReference type="Gene3D" id="3.90.79.10">
    <property type="entry name" value="Nucleoside Triphosphate Pyrophosphohydrolase"/>
    <property type="match status" value="1"/>
</dbReference>
<evidence type="ECO:0000259" key="1">
    <source>
        <dbReference type="PROSITE" id="PS51462"/>
    </source>
</evidence>
<dbReference type="PANTHER" id="PTHR43736">
    <property type="entry name" value="ADP-RIBOSE PYROPHOSPHATASE"/>
    <property type="match status" value="1"/>
</dbReference>
<dbReference type="InParanoid" id="A0A1H9I400"/>
<dbReference type="InterPro" id="IPR036388">
    <property type="entry name" value="WH-like_DNA-bd_sf"/>
</dbReference>
<dbReference type="PANTHER" id="PTHR43736:SF4">
    <property type="entry name" value="SLR1690 PROTEIN"/>
    <property type="match status" value="1"/>
</dbReference>
<dbReference type="SUPFAM" id="SSF55811">
    <property type="entry name" value="Nudix"/>
    <property type="match status" value="1"/>
</dbReference>
<dbReference type="Proteomes" id="UP000199021">
    <property type="component" value="Unassembled WGS sequence"/>
</dbReference>
<dbReference type="InterPro" id="IPR036390">
    <property type="entry name" value="WH_DNA-bd_sf"/>
</dbReference>
<evidence type="ECO:0000313" key="2">
    <source>
        <dbReference type="EMBL" id="SEQ69309.1"/>
    </source>
</evidence>
<protein>
    <submittedName>
        <fullName evidence="2">8-oxo-dGTP diphosphatase</fullName>
    </submittedName>
</protein>
<gene>
    <name evidence="2" type="ORF">SAMN05444359_11431</name>
</gene>
<dbReference type="Pfam" id="PF21906">
    <property type="entry name" value="WHD_NrtR"/>
    <property type="match status" value="1"/>
</dbReference>
<dbReference type="InterPro" id="IPR054105">
    <property type="entry name" value="WHD_NrtR"/>
</dbReference>
<dbReference type="InterPro" id="IPR000086">
    <property type="entry name" value="NUDIX_hydrolase_dom"/>
</dbReference>
<dbReference type="OrthoDB" id="9786141at2"/>
<dbReference type="Gene3D" id="1.10.10.10">
    <property type="entry name" value="Winged helix-like DNA-binding domain superfamily/Winged helix DNA-binding domain"/>
    <property type="match status" value="1"/>
</dbReference>